<name>A0A0V0R448_PSEPJ</name>
<feature type="transmembrane region" description="Helical" evidence="1">
    <location>
        <begin position="119"/>
        <end position="136"/>
    </location>
</feature>
<protein>
    <submittedName>
        <fullName evidence="2">Uncharacterized protein</fullName>
    </submittedName>
</protein>
<evidence type="ECO:0000256" key="1">
    <source>
        <dbReference type="SAM" id="Phobius"/>
    </source>
</evidence>
<evidence type="ECO:0000313" key="2">
    <source>
        <dbReference type="EMBL" id="KRX09162.1"/>
    </source>
</evidence>
<evidence type="ECO:0000313" key="3">
    <source>
        <dbReference type="Proteomes" id="UP000054937"/>
    </source>
</evidence>
<keyword evidence="3" id="KW-1185">Reference proteome</keyword>
<accession>A0A0V0R448</accession>
<reference evidence="2 3" key="1">
    <citation type="journal article" date="2015" name="Sci. Rep.">
        <title>Genome of the facultative scuticociliatosis pathogen Pseudocohnilembus persalinus provides insight into its virulence through horizontal gene transfer.</title>
        <authorList>
            <person name="Xiong J."/>
            <person name="Wang G."/>
            <person name="Cheng J."/>
            <person name="Tian M."/>
            <person name="Pan X."/>
            <person name="Warren A."/>
            <person name="Jiang C."/>
            <person name="Yuan D."/>
            <person name="Miao W."/>
        </authorList>
    </citation>
    <scope>NUCLEOTIDE SEQUENCE [LARGE SCALE GENOMIC DNA]</scope>
    <source>
        <strain evidence="2">36N120E</strain>
    </source>
</reference>
<gene>
    <name evidence="2" type="ORF">PPERSA_08878</name>
</gene>
<comment type="caution">
    <text evidence="2">The sequence shown here is derived from an EMBL/GenBank/DDBJ whole genome shotgun (WGS) entry which is preliminary data.</text>
</comment>
<sequence>MVALWKITQILIFSSSVALVQFVSQYLERLDNMDENAQESFKHIVQTFMNFIFTMMGNSMAICAGGVCNSLYVSTISAFFSAFGVPIFEYIHYLNFLVYIFMGISLFSLYSVKKSWKYAPFLLSMLGAIMIITDMQFYDCDYLTYIGNVMMIGSAIWNSRLNKKKFSFL</sequence>
<keyword evidence="1" id="KW-0812">Transmembrane</keyword>
<dbReference type="EMBL" id="LDAU01000054">
    <property type="protein sequence ID" value="KRX09162.1"/>
    <property type="molecule type" value="Genomic_DNA"/>
</dbReference>
<organism evidence="2 3">
    <name type="scientific">Pseudocohnilembus persalinus</name>
    <name type="common">Ciliate</name>
    <dbReference type="NCBI Taxonomy" id="266149"/>
    <lineage>
        <taxon>Eukaryota</taxon>
        <taxon>Sar</taxon>
        <taxon>Alveolata</taxon>
        <taxon>Ciliophora</taxon>
        <taxon>Intramacronucleata</taxon>
        <taxon>Oligohymenophorea</taxon>
        <taxon>Scuticociliatia</taxon>
        <taxon>Philasterida</taxon>
        <taxon>Pseudocohnilembidae</taxon>
        <taxon>Pseudocohnilembus</taxon>
    </lineage>
</organism>
<keyword evidence="1" id="KW-0472">Membrane</keyword>
<dbReference type="AlphaFoldDB" id="A0A0V0R448"/>
<keyword evidence="1" id="KW-1133">Transmembrane helix</keyword>
<feature type="transmembrane region" description="Helical" evidence="1">
    <location>
        <begin position="48"/>
        <end position="73"/>
    </location>
</feature>
<dbReference type="Proteomes" id="UP000054937">
    <property type="component" value="Unassembled WGS sequence"/>
</dbReference>
<feature type="transmembrane region" description="Helical" evidence="1">
    <location>
        <begin position="93"/>
        <end position="112"/>
    </location>
</feature>
<dbReference type="InParanoid" id="A0A0V0R448"/>
<proteinExistence type="predicted"/>
<dbReference type="OrthoDB" id="291330at2759"/>
<feature type="transmembrane region" description="Helical" evidence="1">
    <location>
        <begin position="142"/>
        <end position="159"/>
    </location>
</feature>